<organism evidence="2 3">
    <name type="scientific">Hexamita inflata</name>
    <dbReference type="NCBI Taxonomy" id="28002"/>
    <lineage>
        <taxon>Eukaryota</taxon>
        <taxon>Metamonada</taxon>
        <taxon>Diplomonadida</taxon>
        <taxon>Hexamitidae</taxon>
        <taxon>Hexamitinae</taxon>
        <taxon>Hexamita</taxon>
    </lineage>
</organism>
<evidence type="ECO:0000256" key="1">
    <source>
        <dbReference type="SAM" id="MobiDB-lite"/>
    </source>
</evidence>
<evidence type="ECO:0000313" key="2">
    <source>
        <dbReference type="EMBL" id="CAL6037546.1"/>
    </source>
</evidence>
<dbReference type="EMBL" id="CAXDID020000137">
    <property type="protein sequence ID" value="CAL6037546.1"/>
    <property type="molecule type" value="Genomic_DNA"/>
</dbReference>
<protein>
    <submittedName>
        <fullName evidence="2">Uncharacterized protein</fullName>
    </submittedName>
</protein>
<feature type="region of interest" description="Disordered" evidence="1">
    <location>
        <begin position="901"/>
        <end position="928"/>
    </location>
</feature>
<comment type="caution">
    <text evidence="2">The sequence shown here is derived from an EMBL/GenBank/DDBJ whole genome shotgun (WGS) entry which is preliminary data.</text>
</comment>
<evidence type="ECO:0000313" key="3">
    <source>
        <dbReference type="Proteomes" id="UP001642409"/>
    </source>
</evidence>
<accession>A0ABP1JFI4</accession>
<proteinExistence type="predicted"/>
<sequence>MTSVIQIVNQRCKQNLQTSEQCLDFILELKSMVIDPNARSISSYLNSTISEQLPQDLSVDSQILYHAIGVVDKEISAESLKRLDNLFTTLHQQHGGEQPFEVAKYRNTFMNTVSQMFGAVTMNADVSLNNALCANSFMQQIRVRCGNDFKSDFMDLLITKKDKISSDFMLMAPIITQTFGESGKCSTATQICSEFQAKVKNFESAFGNTFISAIRKCFNDQLPPYVETTDAEFLLGSERKEFSEMIFNVFEVRTQHPLHFYQSYFTWVIQQIQLFAQISKPLEYCIQKLLNGNALGSVQNLFYVATLKNVPFGTMDEFITQMGDVIKKFNKASPVKLNELCQFAAYDQTVKENSQRRKYLIVKYDQQVFVTAEQNVVIQEQLVKAFQPEAYFTIEEHKSETDTYQAMFVLDALIRQLYEVLNFVNPGNNQGLFEKLEQYGERIMTRICSWFGDGKKPSLSQIKADVKKFSGDYICQQANPFQYFSQQFATAYQITINVKPYDYECEKSEVTDYLTTLYGYPYHNICDFYQNIILPFTLKMNANQCQILKYIADYNELQFLATLEAEVFGDTYTFQSIDQFKYITDKQAKIDLKDALVAFGYEKKLYSKSKYVYSETIAEQFKNLGKVLKYDLTKAQACDFVNALIVITNSIRAEMYQCAVPQKNCLVGYIEFLAYFKQSDPALCIPDDWVQIIGKTLLYESYVNDVFNSKTAKYDQLKMVLERFCTECAKQLGTYESLSKLFSRIDPQNTLKYDQFLQCYQEMGGKIGFKQEKQAKEFAYKLQQFYQNHKKVYGNELQTFASLVVMQINGTTKQLTCQLNQEEEPVISQEQAQQQQQYVKEETNTQQVEEQKYEAQPQYDEWGRAITNQVGQQAQQWAQSPEGQAQMRAGADAGINWAKSPEGQKQIASGANSAKKAWYQTGNFDPFK</sequence>
<reference evidence="2 3" key="1">
    <citation type="submission" date="2024-07" db="EMBL/GenBank/DDBJ databases">
        <authorList>
            <person name="Akdeniz Z."/>
        </authorList>
    </citation>
    <scope>NUCLEOTIDE SEQUENCE [LARGE SCALE GENOMIC DNA]</scope>
</reference>
<keyword evidence="3" id="KW-1185">Reference proteome</keyword>
<gene>
    <name evidence="2" type="ORF">HINF_LOCUS36939</name>
</gene>
<dbReference type="Proteomes" id="UP001642409">
    <property type="component" value="Unassembled WGS sequence"/>
</dbReference>
<name>A0ABP1JFI4_9EUKA</name>